<reference evidence="1 2" key="1">
    <citation type="submission" date="2019-02" db="EMBL/GenBank/DDBJ databases">
        <title>Deep-cultivation of Planctomycetes and their phenomic and genomic characterization uncovers novel biology.</title>
        <authorList>
            <person name="Wiegand S."/>
            <person name="Jogler M."/>
            <person name="Boedeker C."/>
            <person name="Pinto D."/>
            <person name="Vollmers J."/>
            <person name="Rivas-Marin E."/>
            <person name="Kohn T."/>
            <person name="Peeters S.H."/>
            <person name="Heuer A."/>
            <person name="Rast P."/>
            <person name="Oberbeckmann S."/>
            <person name="Bunk B."/>
            <person name="Jeske O."/>
            <person name="Meyerdierks A."/>
            <person name="Storesund J.E."/>
            <person name="Kallscheuer N."/>
            <person name="Luecker S."/>
            <person name="Lage O.M."/>
            <person name="Pohl T."/>
            <person name="Merkel B.J."/>
            <person name="Hornburger P."/>
            <person name="Mueller R.-W."/>
            <person name="Bruemmer F."/>
            <person name="Labrenz M."/>
            <person name="Spormann A.M."/>
            <person name="Op den Camp H."/>
            <person name="Overmann J."/>
            <person name="Amann R."/>
            <person name="Jetten M.S.M."/>
            <person name="Mascher T."/>
            <person name="Medema M.H."/>
            <person name="Devos D.P."/>
            <person name="Kaster A.-K."/>
            <person name="Ovreas L."/>
            <person name="Rohde M."/>
            <person name="Galperin M.Y."/>
            <person name="Jogler C."/>
        </authorList>
    </citation>
    <scope>NUCLEOTIDE SEQUENCE [LARGE SCALE GENOMIC DNA]</scope>
    <source>
        <strain evidence="1 2">Pla163</strain>
    </source>
</reference>
<accession>A0A518D4G9</accession>
<dbReference type="EMBL" id="CP036290">
    <property type="protein sequence ID" value="QDU86363.1"/>
    <property type="molecule type" value="Genomic_DNA"/>
</dbReference>
<sequence length="297" mass="33449">MIETEFVPVCIYNNVEGGHDEEVLKAYGEPPWNFQVFRLLDAEGADIVPRVDLLRTTNMLCEWLLHTYDARELEAPRTLEMIRDETYLADHPQRISLATFSMHCYWVGEQKLGGVDGVLRTRAGWIGEREVVEVEFDHEVLPYADLVAKAAELECLDRIFTHDREQAKVVRRAGHGALAEDLSRAARSVAETEQWYHLRRSPLGHLPLTSVQCTKLNAVATYAPESAVPSFGAALETLLTARQRANLVRLEAVLARTPDAFDGWYAPGRTDGLAEYRARFEARLTELEGDGANEPTK</sequence>
<proteinExistence type="predicted"/>
<keyword evidence="2" id="KW-1185">Reference proteome</keyword>
<protein>
    <submittedName>
        <fullName evidence="1">Uncharacterized protein</fullName>
    </submittedName>
</protein>
<dbReference type="Proteomes" id="UP000319342">
    <property type="component" value="Chromosome"/>
</dbReference>
<dbReference type="Gene3D" id="3.30.1060.10">
    <property type="entry name" value="Peptide methionine sulphoxide reductase MsrA"/>
    <property type="match status" value="1"/>
</dbReference>
<dbReference type="GO" id="GO:0008113">
    <property type="term" value="F:peptide-methionine (S)-S-oxide reductase activity"/>
    <property type="evidence" value="ECO:0007669"/>
    <property type="project" value="InterPro"/>
</dbReference>
<evidence type="ECO:0000313" key="2">
    <source>
        <dbReference type="Proteomes" id="UP000319342"/>
    </source>
</evidence>
<name>A0A518D4G9_9BACT</name>
<evidence type="ECO:0000313" key="1">
    <source>
        <dbReference type="EMBL" id="QDU86363.1"/>
    </source>
</evidence>
<dbReference type="InterPro" id="IPR036509">
    <property type="entry name" value="Met_Sox_Rdtase_MsrA_sf"/>
</dbReference>
<dbReference type="SUPFAM" id="SSF55068">
    <property type="entry name" value="Peptide methionine sulfoxide reductase"/>
    <property type="match status" value="1"/>
</dbReference>
<gene>
    <name evidence="1" type="ORF">Pla163_35140</name>
</gene>
<organism evidence="1 2">
    <name type="scientific">Rohdeia mirabilis</name>
    <dbReference type="NCBI Taxonomy" id="2528008"/>
    <lineage>
        <taxon>Bacteria</taxon>
        <taxon>Pseudomonadati</taxon>
        <taxon>Planctomycetota</taxon>
        <taxon>Planctomycetia</taxon>
        <taxon>Planctomycetia incertae sedis</taxon>
        <taxon>Rohdeia</taxon>
    </lineage>
</organism>
<dbReference type="AlphaFoldDB" id="A0A518D4G9"/>
<dbReference type="OrthoDB" id="1143360at2"/>